<dbReference type="PANTHER" id="PTHR47947:SF29">
    <property type="entry name" value="CYTOCHROME P450 CYP82D47-LIKE"/>
    <property type="match status" value="1"/>
</dbReference>
<accession>A0AAN7IP15</accession>
<dbReference type="GO" id="GO:0020037">
    <property type="term" value="F:heme binding"/>
    <property type="evidence" value="ECO:0007669"/>
    <property type="project" value="InterPro"/>
</dbReference>
<keyword evidence="4 6" id="KW-0408">Iron</keyword>
<comment type="caution">
    <text evidence="8">The sequence shown here is derived from an EMBL/GenBank/DDBJ whole genome shotgun (WGS) entry which is preliminary data.</text>
</comment>
<feature type="transmembrane region" description="Helical" evidence="7">
    <location>
        <begin position="6"/>
        <end position="25"/>
    </location>
</feature>
<evidence type="ECO:0000256" key="4">
    <source>
        <dbReference type="ARBA" id="ARBA00023004"/>
    </source>
</evidence>
<proteinExistence type="predicted"/>
<protein>
    <recommendedName>
        <fullName evidence="10">Cytochrome P450</fullName>
    </recommendedName>
</protein>
<comment type="cofactor">
    <cofactor evidence="6">
        <name>heme</name>
        <dbReference type="ChEBI" id="CHEBI:30413"/>
    </cofactor>
</comment>
<dbReference type="PRINTS" id="PR00463">
    <property type="entry name" value="EP450I"/>
</dbReference>
<dbReference type="SUPFAM" id="SSF48264">
    <property type="entry name" value="Cytochrome P450"/>
    <property type="match status" value="1"/>
</dbReference>
<dbReference type="AlphaFoldDB" id="A0AAN7IP15"/>
<keyword evidence="1 6" id="KW-0349">Heme</keyword>
<dbReference type="Proteomes" id="UP001324115">
    <property type="component" value="Unassembled WGS sequence"/>
</dbReference>
<keyword evidence="3" id="KW-0560">Oxidoreductase</keyword>
<dbReference type="GO" id="GO:0004497">
    <property type="term" value="F:monooxygenase activity"/>
    <property type="evidence" value="ECO:0007669"/>
    <property type="project" value="UniProtKB-KW"/>
</dbReference>
<keyword evidence="9" id="KW-1185">Reference proteome</keyword>
<keyword evidence="7" id="KW-0472">Membrane</keyword>
<evidence type="ECO:0000256" key="2">
    <source>
        <dbReference type="ARBA" id="ARBA00022723"/>
    </source>
</evidence>
<reference evidence="8 9" key="1">
    <citation type="journal article" date="2023" name="G3 (Bethesda)">
        <title>A haplotype-resolved chromosome-scale genome for Quercus rubra L. provides insights into the genetics of adaptive traits for red oak species.</title>
        <authorList>
            <person name="Kapoor B."/>
            <person name="Jenkins J."/>
            <person name="Schmutz J."/>
            <person name="Zhebentyayeva T."/>
            <person name="Kuelheim C."/>
            <person name="Coggeshall M."/>
            <person name="Heim C."/>
            <person name="Lasky J.R."/>
            <person name="Leites L."/>
            <person name="Islam-Faridi N."/>
            <person name="Romero-Severson J."/>
            <person name="DeLeo V.L."/>
            <person name="Lucas S.M."/>
            <person name="Lazic D."/>
            <person name="Gailing O."/>
            <person name="Carlson J."/>
            <person name="Staton M."/>
        </authorList>
    </citation>
    <scope>NUCLEOTIDE SEQUENCE [LARGE SCALE GENOMIC DNA]</scope>
    <source>
        <strain evidence="8">Pseudo-F2</strain>
    </source>
</reference>
<gene>
    <name evidence="8" type="ORF">RGQ29_022246</name>
</gene>
<dbReference type="InterPro" id="IPR050651">
    <property type="entry name" value="Plant_Cytochrome_P450_Monoox"/>
</dbReference>
<evidence type="ECO:0000256" key="3">
    <source>
        <dbReference type="ARBA" id="ARBA00023002"/>
    </source>
</evidence>
<keyword evidence="2 6" id="KW-0479">Metal-binding</keyword>
<dbReference type="Pfam" id="PF00067">
    <property type="entry name" value="p450"/>
    <property type="match status" value="2"/>
</dbReference>
<evidence type="ECO:0008006" key="10">
    <source>
        <dbReference type="Google" id="ProtNLM"/>
    </source>
</evidence>
<dbReference type="PANTHER" id="PTHR47947">
    <property type="entry name" value="CYTOCHROME P450 82C3-RELATED"/>
    <property type="match status" value="1"/>
</dbReference>
<evidence type="ECO:0000313" key="8">
    <source>
        <dbReference type="EMBL" id="KAK4584439.1"/>
    </source>
</evidence>
<keyword evidence="7" id="KW-1133">Transmembrane helix</keyword>
<dbReference type="GO" id="GO:0005506">
    <property type="term" value="F:iron ion binding"/>
    <property type="evidence" value="ECO:0007669"/>
    <property type="project" value="InterPro"/>
</dbReference>
<keyword evidence="7" id="KW-0812">Transmembrane</keyword>
<dbReference type="Gene3D" id="1.10.630.10">
    <property type="entry name" value="Cytochrome P450"/>
    <property type="match status" value="1"/>
</dbReference>
<dbReference type="InterPro" id="IPR036396">
    <property type="entry name" value="Cyt_P450_sf"/>
</dbReference>
<evidence type="ECO:0000256" key="6">
    <source>
        <dbReference type="PIRSR" id="PIRSR602401-1"/>
    </source>
</evidence>
<dbReference type="InterPro" id="IPR001128">
    <property type="entry name" value="Cyt_P450"/>
</dbReference>
<dbReference type="InterPro" id="IPR002401">
    <property type="entry name" value="Cyt_P450_E_grp-I"/>
</dbReference>
<sequence>MDSILQFFSTLLLALLILCVFLYHIKRPTTSKIKTCSIPQAGGAWPIIGHPHHLVLVLSFWEISRGCFTVHDKVFSTRPSTLASRLLGYNNAMFGFGPYGPYWHEMRKIVTIELLSNHRLDMLKHVCTLEVKTAFRELFNLWVRKDLMLNVTLRMVAGKRFHGAGVDCEEGEVQSFEKVMRDFSYLFGVFVLSDTVPFLGWLDVNGYERAMKKTAKKLDAMMGRLLEEHKQKRLLGGEAKGEQDFMDVMLTIIEDAGIAGFDADTINKATCLNLILAGSDATMIHLTWTLALLLNNQHVLRKAQEELNFHVGKERCVDESDETLRLYPPAPIISLRAAMEDCTLSTGYHIPTGTCLMDKGVGGQNFEFIPFGSARRSCPGISLALQLVHLTLASFLHGFEVAKPSNDGVDMAESPGLATLKATPLEVILTPRLNSELYGQ</sequence>
<name>A0AAN7IP15_QUERU</name>
<keyword evidence="5" id="KW-0503">Monooxygenase</keyword>
<feature type="transmembrane region" description="Helical" evidence="7">
    <location>
        <begin position="183"/>
        <end position="202"/>
    </location>
</feature>
<dbReference type="EMBL" id="JAXUIC010000006">
    <property type="protein sequence ID" value="KAK4584439.1"/>
    <property type="molecule type" value="Genomic_DNA"/>
</dbReference>
<feature type="binding site" description="axial binding residue" evidence="6">
    <location>
        <position position="378"/>
    </location>
    <ligand>
        <name>heme</name>
        <dbReference type="ChEBI" id="CHEBI:30413"/>
    </ligand>
    <ligandPart>
        <name>Fe</name>
        <dbReference type="ChEBI" id="CHEBI:18248"/>
    </ligandPart>
</feature>
<dbReference type="PRINTS" id="PR00385">
    <property type="entry name" value="P450"/>
</dbReference>
<organism evidence="8 9">
    <name type="scientific">Quercus rubra</name>
    <name type="common">Northern red oak</name>
    <name type="synonym">Quercus borealis</name>
    <dbReference type="NCBI Taxonomy" id="3512"/>
    <lineage>
        <taxon>Eukaryota</taxon>
        <taxon>Viridiplantae</taxon>
        <taxon>Streptophyta</taxon>
        <taxon>Embryophyta</taxon>
        <taxon>Tracheophyta</taxon>
        <taxon>Spermatophyta</taxon>
        <taxon>Magnoliopsida</taxon>
        <taxon>eudicotyledons</taxon>
        <taxon>Gunneridae</taxon>
        <taxon>Pentapetalae</taxon>
        <taxon>rosids</taxon>
        <taxon>fabids</taxon>
        <taxon>Fagales</taxon>
        <taxon>Fagaceae</taxon>
        <taxon>Quercus</taxon>
    </lineage>
</organism>
<evidence type="ECO:0000256" key="1">
    <source>
        <dbReference type="ARBA" id="ARBA00022617"/>
    </source>
</evidence>
<dbReference type="GO" id="GO:0016705">
    <property type="term" value="F:oxidoreductase activity, acting on paired donors, with incorporation or reduction of molecular oxygen"/>
    <property type="evidence" value="ECO:0007669"/>
    <property type="project" value="InterPro"/>
</dbReference>
<evidence type="ECO:0000256" key="7">
    <source>
        <dbReference type="SAM" id="Phobius"/>
    </source>
</evidence>
<evidence type="ECO:0000256" key="5">
    <source>
        <dbReference type="ARBA" id="ARBA00023033"/>
    </source>
</evidence>
<evidence type="ECO:0000313" key="9">
    <source>
        <dbReference type="Proteomes" id="UP001324115"/>
    </source>
</evidence>